<feature type="domain" description="Polyketide synthase-like methyltransferase" evidence="2">
    <location>
        <begin position="149"/>
        <end position="396"/>
    </location>
</feature>
<dbReference type="EMBL" id="WIXE01022943">
    <property type="protein sequence ID" value="KAK5966957.1"/>
    <property type="molecule type" value="Genomic_DNA"/>
</dbReference>
<dbReference type="Proteomes" id="UP001331761">
    <property type="component" value="Unassembled WGS sequence"/>
</dbReference>
<sequence>MTSGAIKKQGFLYNLLVTHIFFPFINRFLKSIVDKSKEALYVHVTPTGHVSKYGSGGTKNSVTMFIDNPIHFCWLMILDEKMGLGEAYMAADWRAEPNPTEFLKLLIRAKKEKAASRKFSQKPKATLMATAIGVLLSFVRKVTAIINYIQHRIRDNTVAQSAKNIEELEKAQLKKIDALIDMLDLSKDDKVLEIGCGWGAFAIRAVQRSGCQWTGLTISREQLALGKERVKDEGLEDKIELKIQDYRLVEGSYTRVISVEMIEAVGHAFLPQYFQIISDRLVPGGKAVIQAIICPDAYYEKYSNSSDFIKKYIFPGGHMPSLGAINAALPCDLQMGEKRHIGRHYATTLDHWYRFLGSIVGKSSEKLKLSVTSTGDEVDFEGQGNLNNNELAHPVTMFIHNPIHFCWLMILDEKMGLGETYMTGDWTAEPNPTEFLKLLIRAKSKLFLGLLLSFKN</sequence>
<organism evidence="3 4">
    <name type="scientific">Trichostrongylus colubriformis</name>
    <name type="common">Black scour worm</name>
    <dbReference type="NCBI Taxonomy" id="6319"/>
    <lineage>
        <taxon>Eukaryota</taxon>
        <taxon>Metazoa</taxon>
        <taxon>Ecdysozoa</taxon>
        <taxon>Nematoda</taxon>
        <taxon>Chromadorea</taxon>
        <taxon>Rhabditida</taxon>
        <taxon>Rhabditina</taxon>
        <taxon>Rhabditomorpha</taxon>
        <taxon>Strongyloidea</taxon>
        <taxon>Trichostrongylidae</taxon>
        <taxon>Trichostrongylus</taxon>
    </lineage>
</organism>
<keyword evidence="4" id="KW-1185">Reference proteome</keyword>
<gene>
    <name evidence="3" type="ORF">GCK32_004182</name>
</gene>
<dbReference type="CDD" id="cd02440">
    <property type="entry name" value="AdoMet_MTases"/>
    <property type="match status" value="1"/>
</dbReference>
<dbReference type="InterPro" id="IPR029063">
    <property type="entry name" value="SAM-dependent_MTases_sf"/>
</dbReference>
<evidence type="ECO:0000259" key="2">
    <source>
        <dbReference type="SMART" id="SM00828"/>
    </source>
</evidence>
<dbReference type="InterPro" id="IPR020803">
    <property type="entry name" value="MeTfrase_dom"/>
</dbReference>
<keyword evidence="1" id="KW-0808">Transferase</keyword>
<comment type="caution">
    <text evidence="3">The sequence shown here is derived from an EMBL/GenBank/DDBJ whole genome shotgun (WGS) entry which is preliminary data.</text>
</comment>
<protein>
    <recommendedName>
        <fullName evidence="2">Polyketide synthase-like methyltransferase domain-containing protein</fullName>
    </recommendedName>
</protein>
<dbReference type="AlphaFoldDB" id="A0AAN8F3Z2"/>
<dbReference type="PANTHER" id="PTHR43667">
    <property type="entry name" value="CYCLOPROPANE-FATTY-ACYL-PHOSPHOLIPID SYNTHASE"/>
    <property type="match status" value="1"/>
</dbReference>
<accession>A0AAN8F3Z2</accession>
<evidence type="ECO:0000313" key="3">
    <source>
        <dbReference type="EMBL" id="KAK5966957.1"/>
    </source>
</evidence>
<name>A0AAN8F3Z2_TRICO</name>
<dbReference type="GO" id="GO:0016740">
    <property type="term" value="F:transferase activity"/>
    <property type="evidence" value="ECO:0007669"/>
    <property type="project" value="UniProtKB-KW"/>
</dbReference>
<dbReference type="PANTHER" id="PTHR43667:SF2">
    <property type="entry name" value="FATTY ACID C-METHYL TRANSFERASE"/>
    <property type="match status" value="1"/>
</dbReference>
<dbReference type="Pfam" id="PF02353">
    <property type="entry name" value="CMAS"/>
    <property type="match status" value="1"/>
</dbReference>
<dbReference type="SMART" id="SM00828">
    <property type="entry name" value="PKS_MT"/>
    <property type="match status" value="1"/>
</dbReference>
<reference evidence="3 4" key="1">
    <citation type="submission" date="2019-10" db="EMBL/GenBank/DDBJ databases">
        <title>Assembly and Annotation for the nematode Trichostrongylus colubriformis.</title>
        <authorList>
            <person name="Martin J."/>
        </authorList>
    </citation>
    <scope>NUCLEOTIDE SEQUENCE [LARGE SCALE GENOMIC DNA]</scope>
    <source>
        <strain evidence="3">G859</strain>
        <tissue evidence="3">Whole worm</tissue>
    </source>
</reference>
<dbReference type="SUPFAM" id="SSF53335">
    <property type="entry name" value="S-adenosyl-L-methionine-dependent methyltransferases"/>
    <property type="match status" value="1"/>
</dbReference>
<dbReference type="InterPro" id="IPR050723">
    <property type="entry name" value="CFA/CMAS"/>
</dbReference>
<evidence type="ECO:0000313" key="4">
    <source>
        <dbReference type="Proteomes" id="UP001331761"/>
    </source>
</evidence>
<proteinExistence type="predicted"/>
<evidence type="ECO:0000256" key="1">
    <source>
        <dbReference type="ARBA" id="ARBA00022679"/>
    </source>
</evidence>
<dbReference type="Gene3D" id="3.40.50.150">
    <property type="entry name" value="Vaccinia Virus protein VP39"/>
    <property type="match status" value="1"/>
</dbReference>